<dbReference type="EMBL" id="CP034550">
    <property type="protein sequence ID" value="QFZ24624.1"/>
    <property type="molecule type" value="Genomic_DNA"/>
</dbReference>
<keyword evidence="2" id="KW-0808">Transferase</keyword>
<name>A0A5Q0HF72_SACSY</name>
<dbReference type="SUPFAM" id="SSF56112">
    <property type="entry name" value="Protein kinase-like (PK-like)"/>
    <property type="match status" value="1"/>
</dbReference>
<feature type="domain" description="Aminoglycoside phosphotransferase" evidence="1">
    <location>
        <begin position="100"/>
        <end position="156"/>
    </location>
</feature>
<dbReference type="Gene3D" id="3.90.1200.10">
    <property type="match status" value="1"/>
</dbReference>
<keyword evidence="3" id="KW-1185">Reference proteome</keyword>
<dbReference type="InterPro" id="IPR002575">
    <property type="entry name" value="Aminoglycoside_PTrfase"/>
</dbReference>
<dbReference type="InterPro" id="IPR011009">
    <property type="entry name" value="Kinase-like_dom_sf"/>
</dbReference>
<dbReference type="Pfam" id="PF01636">
    <property type="entry name" value="APH"/>
    <property type="match status" value="1"/>
</dbReference>
<accession>A0A5Q0HF72</accession>
<organism evidence="2 3">
    <name type="scientific">Saccharothrix syringae</name>
    <name type="common">Nocardiopsis syringae</name>
    <dbReference type="NCBI Taxonomy" id="103733"/>
    <lineage>
        <taxon>Bacteria</taxon>
        <taxon>Bacillati</taxon>
        <taxon>Actinomycetota</taxon>
        <taxon>Actinomycetes</taxon>
        <taxon>Pseudonocardiales</taxon>
        <taxon>Pseudonocardiaceae</taxon>
        <taxon>Saccharothrix</taxon>
    </lineage>
</organism>
<gene>
    <name evidence="2" type="ORF">EKG83_31325</name>
</gene>
<sequence length="251" mass="27776">MSGGTTTVVRIGRTVRRPVREWSEAVQWLLGRLAAAGVRGVPRWHGVDVQGREVLDFLPGVVGTYPVPEQARRDSALTSAARLLRSLHDATAPLPDKTAHPWQTPPVEPVEVICHGDFAPYNCVFQGGETTGVFDFDGAHPGPRCWDLAYAVYRFAPVSTVEAPDVPDVPGQARRVRLFLDAYGRTRDERRDVVDAFGPRLLALVAFMRAAAARGDPNFARHIEEGHADLYLRDVEHFEAHRATWDRVVVG</sequence>
<protein>
    <submittedName>
        <fullName evidence="2">Aminoglycoside phosphotransferase family protein</fullName>
    </submittedName>
</protein>
<dbReference type="OrthoDB" id="236897at2"/>
<evidence type="ECO:0000313" key="3">
    <source>
        <dbReference type="Proteomes" id="UP000325787"/>
    </source>
</evidence>
<dbReference type="GO" id="GO:0016740">
    <property type="term" value="F:transferase activity"/>
    <property type="evidence" value="ECO:0007669"/>
    <property type="project" value="UniProtKB-KW"/>
</dbReference>
<proteinExistence type="predicted"/>
<evidence type="ECO:0000259" key="1">
    <source>
        <dbReference type="Pfam" id="PF01636"/>
    </source>
</evidence>
<reference evidence="3" key="1">
    <citation type="journal article" date="2021" name="Curr. Microbiol.">
        <title>Complete genome of nocamycin-producing strain Saccharothrix syringae NRRL B-16468 reveals the biosynthetic potential for secondary metabolites.</title>
        <authorList>
            <person name="Mo X."/>
            <person name="Yang S."/>
        </authorList>
    </citation>
    <scope>NUCLEOTIDE SEQUENCE [LARGE SCALE GENOMIC DNA]</scope>
    <source>
        <strain evidence="3">ATCC 51364 / DSM 43886 / JCM 6844 / KCTC 9398 / NBRC 14523 / NRRL B-16468 / INA 2240</strain>
    </source>
</reference>
<evidence type="ECO:0000313" key="2">
    <source>
        <dbReference type="EMBL" id="QFZ24624.1"/>
    </source>
</evidence>
<dbReference type="Proteomes" id="UP000325787">
    <property type="component" value="Chromosome"/>
</dbReference>
<dbReference type="KEGG" id="ssyi:EKG83_31325"/>
<dbReference type="AlphaFoldDB" id="A0A5Q0HF72"/>